<evidence type="ECO:0000256" key="4">
    <source>
        <dbReference type="ARBA" id="ARBA00022630"/>
    </source>
</evidence>
<dbReference type="Pfam" id="PF02424">
    <property type="entry name" value="ApbE"/>
    <property type="match status" value="2"/>
</dbReference>
<keyword evidence="8" id="KW-0460">Magnesium</keyword>
<dbReference type="GO" id="GO:0016740">
    <property type="term" value="F:transferase activity"/>
    <property type="evidence" value="ECO:0007669"/>
    <property type="project" value="UniProtKB-KW"/>
</dbReference>
<evidence type="ECO:0000256" key="8">
    <source>
        <dbReference type="ARBA" id="ARBA00022842"/>
    </source>
</evidence>
<dbReference type="AlphaFoldDB" id="A0AAN5ANW2"/>
<dbReference type="InterPro" id="IPR003374">
    <property type="entry name" value="ApbE-like_sf"/>
</dbReference>
<organism evidence="11 12">
    <name type="scientific">Persicobacter diffluens</name>
    <dbReference type="NCBI Taxonomy" id="981"/>
    <lineage>
        <taxon>Bacteria</taxon>
        <taxon>Pseudomonadati</taxon>
        <taxon>Bacteroidota</taxon>
        <taxon>Cytophagia</taxon>
        <taxon>Cytophagales</taxon>
        <taxon>Persicobacteraceae</taxon>
        <taxon>Persicobacter</taxon>
    </lineage>
</organism>
<keyword evidence="7" id="KW-0274">FAD</keyword>
<evidence type="ECO:0000313" key="12">
    <source>
        <dbReference type="Proteomes" id="UP001310022"/>
    </source>
</evidence>
<dbReference type="SUPFAM" id="SSF143631">
    <property type="entry name" value="ApbE-like"/>
    <property type="match status" value="1"/>
</dbReference>
<evidence type="ECO:0000256" key="1">
    <source>
        <dbReference type="ARBA" id="ARBA00001946"/>
    </source>
</evidence>
<evidence type="ECO:0000256" key="2">
    <source>
        <dbReference type="ARBA" id="ARBA00011955"/>
    </source>
</evidence>
<dbReference type="RefSeq" id="WP_338238434.1">
    <property type="nucleotide sequence ID" value="NZ_BQKE01000002.1"/>
</dbReference>
<dbReference type="Proteomes" id="UP001310022">
    <property type="component" value="Unassembled WGS sequence"/>
</dbReference>
<evidence type="ECO:0000256" key="6">
    <source>
        <dbReference type="ARBA" id="ARBA00022723"/>
    </source>
</evidence>
<evidence type="ECO:0000256" key="3">
    <source>
        <dbReference type="ARBA" id="ARBA00016337"/>
    </source>
</evidence>
<keyword evidence="5 11" id="KW-0808">Transferase</keyword>
<evidence type="ECO:0000256" key="9">
    <source>
        <dbReference type="ARBA" id="ARBA00031306"/>
    </source>
</evidence>
<keyword evidence="6" id="KW-0479">Metal-binding</keyword>
<proteinExistence type="predicted"/>
<evidence type="ECO:0000256" key="7">
    <source>
        <dbReference type="ARBA" id="ARBA00022827"/>
    </source>
</evidence>
<dbReference type="GO" id="GO:0046872">
    <property type="term" value="F:metal ion binding"/>
    <property type="evidence" value="ECO:0007669"/>
    <property type="project" value="UniProtKB-KW"/>
</dbReference>
<dbReference type="EMBL" id="BQKE01000002">
    <property type="protein sequence ID" value="GJM63238.1"/>
    <property type="molecule type" value="Genomic_DNA"/>
</dbReference>
<accession>A0AAN5ANW2</accession>
<evidence type="ECO:0000256" key="5">
    <source>
        <dbReference type="ARBA" id="ARBA00022679"/>
    </source>
</evidence>
<protein>
    <recommendedName>
        <fullName evidence="3">FAD:protein FMN transferase</fullName>
        <ecNumber evidence="2">2.7.1.180</ecNumber>
    </recommendedName>
    <alternativeName>
        <fullName evidence="9">Flavin transferase</fullName>
    </alternativeName>
</protein>
<comment type="cofactor">
    <cofactor evidence="1">
        <name>Mg(2+)</name>
        <dbReference type="ChEBI" id="CHEBI:18420"/>
    </cofactor>
</comment>
<reference evidence="11 12" key="1">
    <citation type="submission" date="2021-12" db="EMBL/GenBank/DDBJ databases">
        <title>Genome sequencing of bacteria with rrn-lacking chromosome and rrn-plasmid.</title>
        <authorList>
            <person name="Anda M."/>
            <person name="Iwasaki W."/>
        </authorList>
    </citation>
    <scope>NUCLEOTIDE SEQUENCE [LARGE SCALE GENOMIC DNA]</scope>
    <source>
        <strain evidence="11 12">NBRC 15940</strain>
    </source>
</reference>
<evidence type="ECO:0000313" key="11">
    <source>
        <dbReference type="EMBL" id="GJM63238.1"/>
    </source>
</evidence>
<keyword evidence="12" id="KW-1185">Reference proteome</keyword>
<gene>
    <name evidence="11" type="ORF">PEDI_37900</name>
</gene>
<dbReference type="InterPro" id="IPR024932">
    <property type="entry name" value="ApbE"/>
</dbReference>
<name>A0AAN5ANW2_9BACT</name>
<dbReference type="EC" id="2.7.1.180" evidence="2"/>
<comment type="caution">
    <text evidence="11">The sequence shown here is derived from an EMBL/GenBank/DDBJ whole genome shotgun (WGS) entry which is preliminary data.</text>
</comment>
<keyword evidence="4" id="KW-0285">Flavoprotein</keyword>
<dbReference type="Gene3D" id="3.10.520.10">
    <property type="entry name" value="ApbE-like domains"/>
    <property type="match status" value="2"/>
</dbReference>
<comment type="catalytic activity">
    <reaction evidence="10">
        <text>L-threonyl-[protein] + FAD = FMN-L-threonyl-[protein] + AMP + H(+)</text>
        <dbReference type="Rhea" id="RHEA:36847"/>
        <dbReference type="Rhea" id="RHEA-COMP:11060"/>
        <dbReference type="Rhea" id="RHEA-COMP:11061"/>
        <dbReference type="ChEBI" id="CHEBI:15378"/>
        <dbReference type="ChEBI" id="CHEBI:30013"/>
        <dbReference type="ChEBI" id="CHEBI:57692"/>
        <dbReference type="ChEBI" id="CHEBI:74257"/>
        <dbReference type="ChEBI" id="CHEBI:456215"/>
        <dbReference type="EC" id="2.7.1.180"/>
    </reaction>
</comment>
<sequence length="261" mass="29655">MTVETLNFYAMNTQFEALFWTEQQATPLSAAALEVQQCVQALEQILSRYQQSAEVFQLNRTAASGSQAVSPVLFEYLQQSVSLYERTERLFNIGYQAHKPLTDCLLLDPRGYRVFFEEDSLSLDFGGIGKGIALKNVATILEKYRIENAFVSFGGSSVLTRGRHPYGDCWLFDLRKYQWEDPLKMTDSALSISGDQYYDQGDQLHIINPQSKRKQHRHQLVVVQHHCPMEAEALSTALMVADTLQQAAIVTAFDMEAFFML</sequence>
<evidence type="ECO:0000256" key="10">
    <source>
        <dbReference type="ARBA" id="ARBA00048540"/>
    </source>
</evidence>
<dbReference type="PANTHER" id="PTHR30040">
    <property type="entry name" value="THIAMINE BIOSYNTHESIS LIPOPROTEIN APBE"/>
    <property type="match status" value="1"/>
</dbReference>
<dbReference type="PANTHER" id="PTHR30040:SF2">
    <property type="entry name" value="FAD:PROTEIN FMN TRANSFERASE"/>
    <property type="match status" value="1"/>
</dbReference>